<organism evidence="10 11">
    <name type="scientific">Phytophthora palmivora</name>
    <dbReference type="NCBI Taxonomy" id="4796"/>
    <lineage>
        <taxon>Eukaryota</taxon>
        <taxon>Sar</taxon>
        <taxon>Stramenopiles</taxon>
        <taxon>Oomycota</taxon>
        <taxon>Peronosporomycetes</taxon>
        <taxon>Peronosporales</taxon>
        <taxon>Peronosporaceae</taxon>
        <taxon>Phytophthora</taxon>
    </lineage>
</organism>
<evidence type="ECO:0000313" key="11">
    <source>
        <dbReference type="Proteomes" id="UP000237271"/>
    </source>
</evidence>
<keyword evidence="3 10" id="KW-0456">Lyase</keyword>
<proteinExistence type="predicted"/>
<feature type="compositionally biased region" description="Polar residues" evidence="7">
    <location>
        <begin position="427"/>
        <end position="440"/>
    </location>
</feature>
<dbReference type="SUPFAM" id="SSF51126">
    <property type="entry name" value="Pectin lyase-like"/>
    <property type="match status" value="1"/>
</dbReference>
<evidence type="ECO:0000256" key="3">
    <source>
        <dbReference type="ARBA" id="ARBA00023239"/>
    </source>
</evidence>
<feature type="compositionally biased region" description="Low complexity" evidence="7">
    <location>
        <begin position="380"/>
        <end position="395"/>
    </location>
</feature>
<evidence type="ECO:0000256" key="5">
    <source>
        <dbReference type="ARBA" id="ARBA00037631"/>
    </source>
</evidence>
<keyword evidence="8" id="KW-0732">Signal</keyword>
<feature type="compositionally biased region" description="Polar residues" evidence="7">
    <location>
        <begin position="396"/>
        <end position="415"/>
    </location>
</feature>
<evidence type="ECO:0000256" key="1">
    <source>
        <dbReference type="ARBA" id="ARBA00023157"/>
    </source>
</evidence>
<evidence type="ECO:0000256" key="6">
    <source>
        <dbReference type="ARBA" id="ARBA00039082"/>
    </source>
</evidence>
<comment type="catalytic activity">
    <reaction evidence="4">
        <text>Eliminative cleavage of (1-&gt;4)-alpha-D-galacturonan methyl ester to give oligosaccharides with 4-deoxy-6-O-methyl-alpha-D-galact-4-enuronosyl groups at their non-reducing ends.</text>
        <dbReference type="EC" id="4.2.2.10"/>
    </reaction>
</comment>
<dbReference type="PANTHER" id="PTHR31683">
    <property type="entry name" value="PECTATE LYASE 18-RELATED"/>
    <property type="match status" value="1"/>
</dbReference>
<dbReference type="GO" id="GO:0030570">
    <property type="term" value="F:pectate lyase activity"/>
    <property type="evidence" value="ECO:0007669"/>
    <property type="project" value="InterPro"/>
</dbReference>
<keyword evidence="11" id="KW-1185">Reference proteome</keyword>
<dbReference type="OrthoDB" id="1637350at2759"/>
<keyword evidence="1" id="KW-1015">Disulfide bond</keyword>
<feature type="domain" description="Pectate lyase" evidence="9">
    <location>
        <begin position="99"/>
        <end position="319"/>
    </location>
</feature>
<dbReference type="EMBL" id="NCKW01020425">
    <property type="protein sequence ID" value="POM57959.1"/>
    <property type="molecule type" value="Genomic_DNA"/>
</dbReference>
<dbReference type="EC" id="4.2.2.10" evidence="6"/>
<name>A0A2P4WXG0_9STRA</name>
<dbReference type="GO" id="GO:0047490">
    <property type="term" value="F:pectin lyase activity"/>
    <property type="evidence" value="ECO:0007669"/>
    <property type="project" value="UniProtKB-EC"/>
</dbReference>
<dbReference type="Proteomes" id="UP000237271">
    <property type="component" value="Unassembled WGS sequence"/>
</dbReference>
<dbReference type="InterPro" id="IPR045032">
    <property type="entry name" value="PEL"/>
</dbReference>
<dbReference type="InterPro" id="IPR002022">
    <property type="entry name" value="Pec_lyase"/>
</dbReference>
<dbReference type="Gene3D" id="2.160.20.10">
    <property type="entry name" value="Single-stranded right-handed beta-helix, Pectin lyase-like"/>
    <property type="match status" value="1"/>
</dbReference>
<evidence type="ECO:0000256" key="8">
    <source>
        <dbReference type="SAM" id="SignalP"/>
    </source>
</evidence>
<evidence type="ECO:0000256" key="7">
    <source>
        <dbReference type="SAM" id="MobiDB-lite"/>
    </source>
</evidence>
<evidence type="ECO:0000256" key="2">
    <source>
        <dbReference type="ARBA" id="ARBA00023180"/>
    </source>
</evidence>
<sequence length="460" mass="49835">MSRIGFAIVAALALAVSSTNAFTIGSPTGLAAGTTGGANGTVVYPKTNKELITYLNSTEPLVVVLNKTFDFRGTEGKTTEIGCRPQTARECIAANNGFKSQDVILRNGMNNTGGCENGTETTVTYDNAFRWRMNVTSHKTIRGIGRRGVIMGKGITLRGDNIIVQNIHITELNRHLVWGGDALYMEGTVNGTKTMNNIWIDHVKVSRVGRQMLVTNKAGVATMTVSNSDFDGETDYSATCNGRHYWTILLYGKNTGVSLLNNYVHSTSGRSPKVGDKNSSVIAHVANNYWDNLSNHSFELDGNAWMLAEGNYFNNVENPLYKSGKGFLYAASSEDECMKYLGRACEENTLVSSGNFTSRDGTLALEAMKKYPAITGYAPGSGQSTSSKQQSTDDSANQSEEQTSSPVQQSEQLSLTLPIVKEYTPGTLKTTQSEQESVDTSGLEKIWKETTSNFGVGNLD</sequence>
<protein>
    <recommendedName>
        <fullName evidence="6">pectin lyase</fullName>
        <ecNumber evidence="6">4.2.2.10</ecNumber>
    </recommendedName>
</protein>
<evidence type="ECO:0000256" key="4">
    <source>
        <dbReference type="ARBA" id="ARBA00036818"/>
    </source>
</evidence>
<reference evidence="10 11" key="1">
    <citation type="journal article" date="2017" name="Genome Biol. Evol.">
        <title>Phytophthora megakarya and P. palmivora, closely related causal agents of cacao black pod rot, underwent increases in genome sizes and gene numbers by different mechanisms.</title>
        <authorList>
            <person name="Ali S.S."/>
            <person name="Shao J."/>
            <person name="Lary D.J."/>
            <person name="Kronmiller B."/>
            <person name="Shen D."/>
            <person name="Strem M.D."/>
            <person name="Amoako-Attah I."/>
            <person name="Akrofi A.Y."/>
            <person name="Begoude B.A."/>
            <person name="Ten Hoopen G.M."/>
            <person name="Coulibaly K."/>
            <person name="Kebe B.I."/>
            <person name="Melnick R.L."/>
            <person name="Guiltinan M.J."/>
            <person name="Tyler B.M."/>
            <person name="Meinhardt L.W."/>
            <person name="Bailey B.A."/>
        </authorList>
    </citation>
    <scope>NUCLEOTIDE SEQUENCE [LARGE SCALE GENOMIC DNA]</scope>
    <source>
        <strain evidence="11">sbr112.9</strain>
    </source>
</reference>
<feature type="region of interest" description="Disordered" evidence="7">
    <location>
        <begin position="376"/>
        <end position="460"/>
    </location>
</feature>
<dbReference type="AlphaFoldDB" id="A0A2P4WXG0"/>
<feature type="chain" id="PRO_5015168380" description="pectin lyase" evidence="8">
    <location>
        <begin position="22"/>
        <end position="460"/>
    </location>
</feature>
<dbReference type="InterPro" id="IPR011050">
    <property type="entry name" value="Pectin_lyase_fold/virulence"/>
</dbReference>
<comment type="function">
    <text evidence="5">Pectinolytic enzymes consist of four classes of enzymes: pectin lyase, polygalacturonase, pectin methylesterase and rhamnogalacturonase. Among pectinolytic enzymes, pectin lyase is the most important in depolymerization of pectin, since it cleaves internal glycosidic bonds of highly methylated pectins.</text>
</comment>
<dbReference type="SMART" id="SM00656">
    <property type="entry name" value="Amb_all"/>
    <property type="match status" value="1"/>
</dbReference>
<comment type="caution">
    <text evidence="10">The sequence shown here is derived from an EMBL/GenBank/DDBJ whole genome shotgun (WGS) entry which is preliminary data.</text>
</comment>
<evidence type="ECO:0000313" key="10">
    <source>
        <dbReference type="EMBL" id="POM57959.1"/>
    </source>
</evidence>
<feature type="compositionally biased region" description="Polar residues" evidence="7">
    <location>
        <begin position="449"/>
        <end position="460"/>
    </location>
</feature>
<dbReference type="InterPro" id="IPR012334">
    <property type="entry name" value="Pectin_lyas_fold"/>
</dbReference>
<gene>
    <name evidence="10" type="ORF">PHPALM_37459</name>
</gene>
<dbReference type="PANTHER" id="PTHR31683:SF67">
    <property type="entry name" value="PECTIN LYASE F-RELATED"/>
    <property type="match status" value="1"/>
</dbReference>
<dbReference type="Pfam" id="PF00544">
    <property type="entry name" value="Pectate_lyase_4"/>
    <property type="match status" value="1"/>
</dbReference>
<accession>A0A2P4WXG0</accession>
<feature type="signal peptide" evidence="8">
    <location>
        <begin position="1"/>
        <end position="21"/>
    </location>
</feature>
<keyword evidence="2" id="KW-0325">Glycoprotein</keyword>
<evidence type="ECO:0000259" key="9">
    <source>
        <dbReference type="SMART" id="SM00656"/>
    </source>
</evidence>